<evidence type="ECO:0000313" key="2">
    <source>
        <dbReference type="EMBL" id="KAH8024012.1"/>
    </source>
</evidence>
<proteinExistence type="predicted"/>
<organism evidence="2 3">
    <name type="scientific">Rhipicephalus microplus</name>
    <name type="common">Cattle tick</name>
    <name type="synonym">Boophilus microplus</name>
    <dbReference type="NCBI Taxonomy" id="6941"/>
    <lineage>
        <taxon>Eukaryota</taxon>
        <taxon>Metazoa</taxon>
        <taxon>Ecdysozoa</taxon>
        <taxon>Arthropoda</taxon>
        <taxon>Chelicerata</taxon>
        <taxon>Arachnida</taxon>
        <taxon>Acari</taxon>
        <taxon>Parasitiformes</taxon>
        <taxon>Ixodida</taxon>
        <taxon>Ixodoidea</taxon>
        <taxon>Ixodidae</taxon>
        <taxon>Rhipicephalinae</taxon>
        <taxon>Rhipicephalus</taxon>
        <taxon>Boophilus</taxon>
    </lineage>
</organism>
<dbReference type="AlphaFoldDB" id="A0A9J6DPQ7"/>
<name>A0A9J6DPQ7_RHIMP</name>
<feature type="region of interest" description="Disordered" evidence="1">
    <location>
        <begin position="99"/>
        <end position="212"/>
    </location>
</feature>
<dbReference type="EMBL" id="JABSTU010000008">
    <property type="protein sequence ID" value="KAH8024012.1"/>
    <property type="molecule type" value="Genomic_DNA"/>
</dbReference>
<feature type="compositionally biased region" description="Basic and acidic residues" evidence="1">
    <location>
        <begin position="117"/>
        <end position="138"/>
    </location>
</feature>
<dbReference type="Proteomes" id="UP000821866">
    <property type="component" value="Chromosome 6"/>
</dbReference>
<keyword evidence="3" id="KW-1185">Reference proteome</keyword>
<accession>A0A9J6DPQ7</accession>
<evidence type="ECO:0000256" key="1">
    <source>
        <dbReference type="SAM" id="MobiDB-lite"/>
    </source>
</evidence>
<protein>
    <submittedName>
        <fullName evidence="2">Uncharacterized protein</fullName>
    </submittedName>
</protein>
<evidence type="ECO:0000313" key="3">
    <source>
        <dbReference type="Proteomes" id="UP000821866"/>
    </source>
</evidence>
<reference evidence="2" key="1">
    <citation type="journal article" date="2020" name="Cell">
        <title>Large-Scale Comparative Analyses of Tick Genomes Elucidate Their Genetic Diversity and Vector Capacities.</title>
        <authorList>
            <consortium name="Tick Genome and Microbiome Consortium (TIGMIC)"/>
            <person name="Jia N."/>
            <person name="Wang J."/>
            <person name="Shi W."/>
            <person name="Du L."/>
            <person name="Sun Y."/>
            <person name="Zhan W."/>
            <person name="Jiang J.F."/>
            <person name="Wang Q."/>
            <person name="Zhang B."/>
            <person name="Ji P."/>
            <person name="Bell-Sakyi L."/>
            <person name="Cui X.M."/>
            <person name="Yuan T.T."/>
            <person name="Jiang B.G."/>
            <person name="Yang W.F."/>
            <person name="Lam T.T."/>
            <person name="Chang Q.C."/>
            <person name="Ding S.J."/>
            <person name="Wang X.J."/>
            <person name="Zhu J.G."/>
            <person name="Ruan X.D."/>
            <person name="Zhao L."/>
            <person name="Wei J.T."/>
            <person name="Ye R.Z."/>
            <person name="Que T.C."/>
            <person name="Du C.H."/>
            <person name="Zhou Y.H."/>
            <person name="Cheng J.X."/>
            <person name="Dai P.F."/>
            <person name="Guo W.B."/>
            <person name="Han X.H."/>
            <person name="Huang E.J."/>
            <person name="Li L.F."/>
            <person name="Wei W."/>
            <person name="Gao Y.C."/>
            <person name="Liu J.Z."/>
            <person name="Shao H.Z."/>
            <person name="Wang X."/>
            <person name="Wang C.C."/>
            <person name="Yang T.C."/>
            <person name="Huo Q.B."/>
            <person name="Li W."/>
            <person name="Chen H.Y."/>
            <person name="Chen S.E."/>
            <person name="Zhou L.G."/>
            <person name="Ni X.B."/>
            <person name="Tian J.H."/>
            <person name="Sheng Y."/>
            <person name="Liu T."/>
            <person name="Pan Y.S."/>
            <person name="Xia L.Y."/>
            <person name="Li J."/>
            <person name="Zhao F."/>
            <person name="Cao W.C."/>
        </authorList>
    </citation>
    <scope>NUCLEOTIDE SEQUENCE</scope>
    <source>
        <strain evidence="2">Rmic-2018</strain>
    </source>
</reference>
<reference evidence="2" key="2">
    <citation type="submission" date="2021-09" db="EMBL/GenBank/DDBJ databases">
        <authorList>
            <person name="Jia N."/>
            <person name="Wang J."/>
            <person name="Shi W."/>
            <person name="Du L."/>
            <person name="Sun Y."/>
            <person name="Zhan W."/>
            <person name="Jiang J."/>
            <person name="Wang Q."/>
            <person name="Zhang B."/>
            <person name="Ji P."/>
            <person name="Sakyi L.B."/>
            <person name="Cui X."/>
            <person name="Yuan T."/>
            <person name="Jiang B."/>
            <person name="Yang W."/>
            <person name="Lam T.T.-Y."/>
            <person name="Chang Q."/>
            <person name="Ding S."/>
            <person name="Wang X."/>
            <person name="Zhu J."/>
            <person name="Ruan X."/>
            <person name="Zhao L."/>
            <person name="Wei J."/>
            <person name="Que T."/>
            <person name="Du C."/>
            <person name="Cheng J."/>
            <person name="Dai P."/>
            <person name="Han X."/>
            <person name="Huang E."/>
            <person name="Gao Y."/>
            <person name="Liu J."/>
            <person name="Shao H."/>
            <person name="Ye R."/>
            <person name="Li L."/>
            <person name="Wei W."/>
            <person name="Wang X."/>
            <person name="Wang C."/>
            <person name="Huo Q."/>
            <person name="Li W."/>
            <person name="Guo W."/>
            <person name="Chen H."/>
            <person name="Chen S."/>
            <person name="Zhou L."/>
            <person name="Zhou L."/>
            <person name="Ni X."/>
            <person name="Tian J."/>
            <person name="Zhou Y."/>
            <person name="Sheng Y."/>
            <person name="Liu T."/>
            <person name="Pan Y."/>
            <person name="Xia L."/>
            <person name="Li J."/>
            <person name="Zhao F."/>
            <person name="Cao W."/>
        </authorList>
    </citation>
    <scope>NUCLEOTIDE SEQUENCE</scope>
    <source>
        <strain evidence="2">Rmic-2018</strain>
        <tissue evidence="2">Larvae</tissue>
    </source>
</reference>
<feature type="compositionally biased region" description="Basic and acidic residues" evidence="1">
    <location>
        <begin position="99"/>
        <end position="109"/>
    </location>
</feature>
<comment type="caution">
    <text evidence="2">The sequence shown here is derived from an EMBL/GenBank/DDBJ whole genome shotgun (WGS) entry which is preliminary data.</text>
</comment>
<feature type="compositionally biased region" description="Basic and acidic residues" evidence="1">
    <location>
        <begin position="189"/>
        <end position="201"/>
    </location>
</feature>
<gene>
    <name evidence="2" type="ORF">HPB51_020770</name>
</gene>
<sequence>MVIRGLCDIRLSWLKTDGGYTDSLYSDALQTILYNYRIWWLFDAASQCKLACVFQKGGVRCVTDEEKPPPAFPPTLVDLAGRRLDERAEKSWQPAFVDRDFTKEREKKGGRAGIPREGNENNDAKRVENNDTRPHASHTDASAVRAQNAHVRRKPSGGRGGVGASCTRASALPSLPPVPSVEAPFRTSRGRELAGKERTGEGVDFPASRIGL</sequence>